<reference evidence="1" key="1">
    <citation type="submission" date="2023-03" db="EMBL/GenBank/DDBJ databases">
        <authorList>
            <person name="Steffen K."/>
            <person name="Cardenas P."/>
        </authorList>
    </citation>
    <scope>NUCLEOTIDE SEQUENCE</scope>
</reference>
<dbReference type="Gene3D" id="2.60.120.260">
    <property type="entry name" value="Galactose-binding domain-like"/>
    <property type="match status" value="1"/>
</dbReference>
<dbReference type="InterPro" id="IPR008979">
    <property type="entry name" value="Galactose-bd-like_sf"/>
</dbReference>
<dbReference type="SUPFAM" id="SSF49785">
    <property type="entry name" value="Galactose-binding domain-like"/>
    <property type="match status" value="1"/>
</dbReference>
<evidence type="ECO:0000313" key="1">
    <source>
        <dbReference type="EMBL" id="CAI8008509.1"/>
    </source>
</evidence>
<comment type="caution">
    <text evidence="1">The sequence shown here is derived from an EMBL/GenBank/DDBJ whole genome shotgun (WGS) entry which is preliminary data.</text>
</comment>
<keyword evidence="2" id="KW-1185">Reference proteome</keyword>
<gene>
    <name evidence="1" type="ORF">GBAR_LOCUS5821</name>
</gene>
<name>A0AA35RC66_GEOBA</name>
<proteinExistence type="predicted"/>
<evidence type="ECO:0000313" key="2">
    <source>
        <dbReference type="Proteomes" id="UP001174909"/>
    </source>
</evidence>
<dbReference type="AlphaFoldDB" id="A0AA35RC66"/>
<dbReference type="EMBL" id="CASHTH010000856">
    <property type="protein sequence ID" value="CAI8008509.1"/>
    <property type="molecule type" value="Genomic_DNA"/>
</dbReference>
<dbReference type="Proteomes" id="UP001174909">
    <property type="component" value="Unassembled WGS sequence"/>
</dbReference>
<protein>
    <submittedName>
        <fullName evidence="1">Uncharacterized protein</fullName>
    </submittedName>
</protein>
<organism evidence="1 2">
    <name type="scientific">Geodia barretti</name>
    <name type="common">Barrett's horny sponge</name>
    <dbReference type="NCBI Taxonomy" id="519541"/>
    <lineage>
        <taxon>Eukaryota</taxon>
        <taxon>Metazoa</taxon>
        <taxon>Porifera</taxon>
        <taxon>Demospongiae</taxon>
        <taxon>Heteroscleromorpha</taxon>
        <taxon>Tetractinellida</taxon>
        <taxon>Astrophorina</taxon>
        <taxon>Geodiidae</taxon>
        <taxon>Geodia</taxon>
    </lineage>
</organism>
<accession>A0AA35RC66</accession>
<sequence length="174" mass="19275">MPRGNLNLQNPEDLKSVNGVWRWAPGLVPGEPNEGLVSQLEGSPARLPDYDDSGWEVCNDLAEWRSRGVTFAWYRIKVTLPEQVEGRDITGARCIFETCIDDYGELWIDGECNRDRGAVQGFNVPQRVVVDAEPKPGDEHTIALLAMNGPIGAPGGAVFVRYATLAFEWRTPGY</sequence>